<evidence type="ECO:0000313" key="2">
    <source>
        <dbReference type="Proteomes" id="UP000009097"/>
    </source>
</evidence>
<proteinExistence type="predicted"/>
<name>A0A0J9UAJ7_FUSO4</name>
<dbReference type="EMBL" id="DS231697">
    <property type="protein sequence ID" value="KNA96303.1"/>
    <property type="molecule type" value="Genomic_DNA"/>
</dbReference>
<sequence length="55" mass="6310">MDHHPMFGLDQEETCTSSLSTQVGITDQPYLSSEHVKNFKKKTTKAKIQPFSRKK</sequence>
<dbReference type="Proteomes" id="UP000009097">
    <property type="component" value="Unassembled WGS sequence"/>
</dbReference>
<protein>
    <submittedName>
        <fullName evidence="1">Uncharacterized protein</fullName>
    </submittedName>
</protein>
<organism evidence="1 2">
    <name type="scientific">Fusarium oxysporum f. sp. lycopersici (strain 4287 / CBS 123668 / FGSC 9935 / NRRL 34936)</name>
    <name type="common">Fusarium vascular wilt of tomato</name>
    <dbReference type="NCBI Taxonomy" id="426428"/>
    <lineage>
        <taxon>Eukaryota</taxon>
        <taxon>Fungi</taxon>
        <taxon>Dikarya</taxon>
        <taxon>Ascomycota</taxon>
        <taxon>Pezizomycotina</taxon>
        <taxon>Sordariomycetes</taxon>
        <taxon>Hypocreomycetidae</taxon>
        <taxon>Hypocreales</taxon>
        <taxon>Nectriaceae</taxon>
        <taxon>Fusarium</taxon>
        <taxon>Fusarium oxysporum species complex</taxon>
    </lineage>
</organism>
<gene>
    <name evidence="1" type="ORF">FOXG_18132</name>
</gene>
<dbReference type="GeneID" id="28958838"/>
<dbReference type="AlphaFoldDB" id="A0A0J9UAJ7"/>
<dbReference type="RefSeq" id="XP_018234349.1">
    <property type="nucleotide sequence ID" value="XM_018398178.1"/>
</dbReference>
<reference evidence="1" key="1">
    <citation type="submission" date="2007-04" db="EMBL/GenBank/DDBJ databases">
        <authorList>
            <consortium name="The Broad Institute Genome Sequencing Platform"/>
            <person name="Birren B."/>
            <person name="Lander E."/>
            <person name="Galagan J."/>
            <person name="Nusbaum C."/>
            <person name="Devon K."/>
            <person name="Ma L.-J."/>
            <person name="Jaffe D."/>
            <person name="Butler J."/>
            <person name="Alvarez P."/>
            <person name="Gnerre S."/>
            <person name="Grabherr M."/>
            <person name="Kleber M."/>
            <person name="Mauceli E."/>
            <person name="Brockman W."/>
            <person name="MacCallum I.A."/>
            <person name="Young S."/>
            <person name="LaButti K."/>
            <person name="DeCaprio D."/>
            <person name="Crawford M."/>
            <person name="Koehrsen M."/>
            <person name="Engels R."/>
            <person name="Montgomery P."/>
            <person name="Pearson M."/>
            <person name="Howarth C."/>
            <person name="Larson L."/>
            <person name="White J."/>
            <person name="O'Leary S."/>
            <person name="Kodira C."/>
            <person name="Zeng Q."/>
            <person name="Yandava C."/>
            <person name="Alvarado L."/>
            <person name="Kistler C."/>
            <person name="Shim W.-B."/>
            <person name="Kang S."/>
            <person name="Woloshuk C."/>
        </authorList>
    </citation>
    <scope>NUCLEOTIDE SEQUENCE</scope>
    <source>
        <strain evidence="1">4287</strain>
    </source>
</reference>
<evidence type="ECO:0000313" key="1">
    <source>
        <dbReference type="EMBL" id="KNA96303.1"/>
    </source>
</evidence>
<accession>A0A0J9UAJ7</accession>
<dbReference type="VEuPathDB" id="FungiDB:FOXG_18132"/>
<reference evidence="1" key="2">
    <citation type="journal article" date="2010" name="Nature">
        <title>Comparative genomics reveals mobile pathogenicity chromosomes in Fusarium.</title>
        <authorList>
            <person name="Ma L.J."/>
            <person name="van der Does H.C."/>
            <person name="Borkovich K.A."/>
            <person name="Coleman J.J."/>
            <person name="Daboussi M.J."/>
            <person name="Di Pietro A."/>
            <person name="Dufresne M."/>
            <person name="Freitag M."/>
            <person name="Grabherr M."/>
            <person name="Henrissat B."/>
            <person name="Houterman P.M."/>
            <person name="Kang S."/>
            <person name="Shim W.B."/>
            <person name="Woloshuk C."/>
            <person name="Xie X."/>
            <person name="Xu J.R."/>
            <person name="Antoniw J."/>
            <person name="Baker S.E."/>
            <person name="Bluhm B.H."/>
            <person name="Breakspear A."/>
            <person name="Brown D.W."/>
            <person name="Butchko R.A."/>
            <person name="Chapman S."/>
            <person name="Coulson R."/>
            <person name="Coutinho P.M."/>
            <person name="Danchin E.G."/>
            <person name="Diener A."/>
            <person name="Gale L.R."/>
            <person name="Gardiner D.M."/>
            <person name="Goff S."/>
            <person name="Hammond-Kosack K.E."/>
            <person name="Hilburn K."/>
            <person name="Hua-Van A."/>
            <person name="Jonkers W."/>
            <person name="Kazan K."/>
            <person name="Kodira C.D."/>
            <person name="Koehrsen M."/>
            <person name="Kumar L."/>
            <person name="Lee Y.H."/>
            <person name="Li L."/>
            <person name="Manners J.M."/>
            <person name="Miranda-Saavedra D."/>
            <person name="Mukherjee M."/>
            <person name="Park G."/>
            <person name="Park J."/>
            <person name="Park S.Y."/>
            <person name="Proctor R.H."/>
            <person name="Regev A."/>
            <person name="Ruiz-Roldan M.C."/>
            <person name="Sain D."/>
            <person name="Sakthikumar S."/>
            <person name="Sykes S."/>
            <person name="Schwartz D.C."/>
            <person name="Turgeon B.G."/>
            <person name="Wapinski I."/>
            <person name="Yoder O."/>
            <person name="Young S."/>
            <person name="Zeng Q."/>
            <person name="Zhou S."/>
            <person name="Galagan J."/>
            <person name="Cuomo C.A."/>
            <person name="Kistler H.C."/>
            <person name="Rep M."/>
        </authorList>
    </citation>
    <scope>NUCLEOTIDE SEQUENCE [LARGE SCALE GENOMIC DNA]</scope>
    <source>
        <strain evidence="1">4287</strain>
    </source>
</reference>
<dbReference type="KEGG" id="fox:FOXG_18132"/>